<feature type="domain" description="PAS" evidence="1">
    <location>
        <begin position="221"/>
        <end position="294"/>
    </location>
</feature>
<feature type="non-terminal residue" evidence="3">
    <location>
        <position position="300"/>
    </location>
</feature>
<comment type="caution">
    <text evidence="3">The sequence shown here is derived from an EMBL/GenBank/DDBJ whole genome shotgun (WGS) entry which is preliminary data.</text>
</comment>
<evidence type="ECO:0000259" key="1">
    <source>
        <dbReference type="PROSITE" id="PS50112"/>
    </source>
</evidence>
<dbReference type="Gene3D" id="3.30.450.20">
    <property type="entry name" value="PAS domain"/>
    <property type="match status" value="2"/>
</dbReference>
<proteinExistence type="predicted"/>
<name>T1B0J5_9ZZZZ</name>
<dbReference type="PROSITE" id="PS50112">
    <property type="entry name" value="PAS"/>
    <property type="match status" value="2"/>
</dbReference>
<dbReference type="InterPro" id="IPR000700">
    <property type="entry name" value="PAS-assoc_C"/>
</dbReference>
<dbReference type="SMART" id="SM00086">
    <property type="entry name" value="PAC"/>
    <property type="match status" value="1"/>
</dbReference>
<dbReference type="InterPro" id="IPR052155">
    <property type="entry name" value="Biofilm_reg_signaling"/>
</dbReference>
<dbReference type="SMART" id="SM00091">
    <property type="entry name" value="PAS"/>
    <property type="match status" value="2"/>
</dbReference>
<reference evidence="3" key="1">
    <citation type="submission" date="2013-08" db="EMBL/GenBank/DDBJ databases">
        <authorList>
            <person name="Mendez C."/>
            <person name="Richter M."/>
            <person name="Ferrer M."/>
            <person name="Sanchez J."/>
        </authorList>
    </citation>
    <scope>NUCLEOTIDE SEQUENCE</scope>
</reference>
<dbReference type="InterPro" id="IPR003018">
    <property type="entry name" value="GAF"/>
</dbReference>
<dbReference type="SUPFAM" id="SSF55785">
    <property type="entry name" value="PYP-like sensor domain (PAS domain)"/>
    <property type="match status" value="2"/>
</dbReference>
<accession>T1B0J5</accession>
<dbReference type="PANTHER" id="PTHR44757:SF2">
    <property type="entry name" value="BIOFILM ARCHITECTURE MAINTENANCE PROTEIN MBAA"/>
    <property type="match status" value="1"/>
</dbReference>
<dbReference type="Pfam" id="PF13185">
    <property type="entry name" value="GAF_2"/>
    <property type="match status" value="1"/>
</dbReference>
<dbReference type="AlphaFoldDB" id="T1B0J5"/>
<feature type="non-terminal residue" evidence="3">
    <location>
        <position position="1"/>
    </location>
</feature>
<evidence type="ECO:0000313" key="3">
    <source>
        <dbReference type="EMBL" id="EQD63347.1"/>
    </source>
</evidence>
<gene>
    <name evidence="3" type="ORF">B1A_09176</name>
</gene>
<organism evidence="3">
    <name type="scientific">mine drainage metagenome</name>
    <dbReference type="NCBI Taxonomy" id="410659"/>
    <lineage>
        <taxon>unclassified sequences</taxon>
        <taxon>metagenomes</taxon>
        <taxon>ecological metagenomes</taxon>
    </lineage>
</organism>
<dbReference type="InterPro" id="IPR000014">
    <property type="entry name" value="PAS"/>
</dbReference>
<sequence length="300" mass="32624">SCAAAVSLGRQVLVADVAKDPFWERPRAAILAAGLNASWSTLIKATDGRVLGSLGVYHATAGLPGQRELRIMAHAAQIAGIAIERRLAEEALRASEAKFRGLFETIVEGVYQSGPDGRLESVNPAFVSILGYDSPEQLYALRDVGALYWNPEDRARFTEQIERQGEIRNAEFVLRRRDGAPVVVLENSRAVRDAAGRVIGYEGTIADITERKRAEQAVFAEKERAQVTLHSIGDAVISTDADGRIDYINPVAENLAAWRLDEARGKPIGDVLTLIDEISREPIDNPLLCVLGRGRSNAAT</sequence>
<reference evidence="3" key="2">
    <citation type="journal article" date="2014" name="ISME J.">
        <title>Microbial stratification in low pH oxic and suboxic macroscopic growths along an acid mine drainage.</title>
        <authorList>
            <person name="Mendez-Garcia C."/>
            <person name="Mesa V."/>
            <person name="Sprenger R.R."/>
            <person name="Richter M."/>
            <person name="Diez M.S."/>
            <person name="Solano J."/>
            <person name="Bargiela R."/>
            <person name="Golyshina O.V."/>
            <person name="Manteca A."/>
            <person name="Ramos J.L."/>
            <person name="Gallego J.R."/>
            <person name="Llorente I."/>
            <person name="Martins Dos Santos V.A."/>
            <person name="Jensen O.N."/>
            <person name="Pelaez A.I."/>
            <person name="Sanchez J."/>
            <person name="Ferrer M."/>
        </authorList>
    </citation>
    <scope>NUCLEOTIDE SEQUENCE</scope>
</reference>
<dbReference type="InterPro" id="IPR029016">
    <property type="entry name" value="GAF-like_dom_sf"/>
</dbReference>
<dbReference type="Pfam" id="PF08448">
    <property type="entry name" value="PAS_4"/>
    <property type="match status" value="2"/>
</dbReference>
<dbReference type="PANTHER" id="PTHR44757">
    <property type="entry name" value="DIGUANYLATE CYCLASE DGCP"/>
    <property type="match status" value="1"/>
</dbReference>
<dbReference type="InterPro" id="IPR001610">
    <property type="entry name" value="PAC"/>
</dbReference>
<dbReference type="SUPFAM" id="SSF55781">
    <property type="entry name" value="GAF domain-like"/>
    <property type="match status" value="1"/>
</dbReference>
<dbReference type="Gene3D" id="3.30.450.40">
    <property type="match status" value="1"/>
</dbReference>
<dbReference type="InterPro" id="IPR013656">
    <property type="entry name" value="PAS_4"/>
</dbReference>
<feature type="domain" description="PAS" evidence="1">
    <location>
        <begin position="95"/>
        <end position="163"/>
    </location>
</feature>
<dbReference type="PROSITE" id="PS50113">
    <property type="entry name" value="PAC"/>
    <property type="match status" value="1"/>
</dbReference>
<evidence type="ECO:0000259" key="2">
    <source>
        <dbReference type="PROSITE" id="PS50113"/>
    </source>
</evidence>
<feature type="domain" description="PAC" evidence="2">
    <location>
        <begin position="168"/>
        <end position="220"/>
    </location>
</feature>
<dbReference type="EMBL" id="AUZX01006535">
    <property type="protein sequence ID" value="EQD63347.1"/>
    <property type="molecule type" value="Genomic_DNA"/>
</dbReference>
<dbReference type="CDD" id="cd00130">
    <property type="entry name" value="PAS"/>
    <property type="match status" value="2"/>
</dbReference>
<protein>
    <submittedName>
        <fullName evidence="3">PAS/PAC sensor protein</fullName>
    </submittedName>
</protein>
<dbReference type="InterPro" id="IPR035965">
    <property type="entry name" value="PAS-like_dom_sf"/>
</dbReference>
<dbReference type="NCBIfam" id="TIGR00229">
    <property type="entry name" value="sensory_box"/>
    <property type="match status" value="1"/>
</dbReference>